<proteinExistence type="predicted"/>
<gene>
    <name evidence="2" type="ORF">BDU57DRAFT_532064</name>
</gene>
<sequence length="157" mass="17631">MSIPFESGTHGRKKPFRECLVYRHNLDGYRLQVKCAGAGIYGPKPRDRADVGGPLQQPVGRVLECNDTCPAIWSEKITRQEKMCTSQFAFMTCFHWTVRRLSQIISAAVITSTYKPTLILSPNIQYKGVEESNLPARTQAPTSPAQIPTTPMRQSFE</sequence>
<feature type="region of interest" description="Disordered" evidence="1">
    <location>
        <begin position="132"/>
        <end position="157"/>
    </location>
</feature>
<protein>
    <submittedName>
        <fullName evidence="2">Uncharacterized protein</fullName>
    </submittedName>
</protein>
<evidence type="ECO:0000256" key="1">
    <source>
        <dbReference type="SAM" id="MobiDB-lite"/>
    </source>
</evidence>
<reference evidence="2" key="1">
    <citation type="journal article" date="2020" name="Stud. Mycol.">
        <title>101 Dothideomycetes genomes: a test case for predicting lifestyles and emergence of pathogens.</title>
        <authorList>
            <person name="Haridas S."/>
            <person name="Albert R."/>
            <person name="Binder M."/>
            <person name="Bloem J."/>
            <person name="Labutti K."/>
            <person name="Salamov A."/>
            <person name="Andreopoulos B."/>
            <person name="Baker S."/>
            <person name="Barry K."/>
            <person name="Bills G."/>
            <person name="Bluhm B."/>
            <person name="Cannon C."/>
            <person name="Castanera R."/>
            <person name="Culley D."/>
            <person name="Daum C."/>
            <person name="Ezra D."/>
            <person name="Gonzalez J."/>
            <person name="Henrissat B."/>
            <person name="Kuo A."/>
            <person name="Liang C."/>
            <person name="Lipzen A."/>
            <person name="Lutzoni F."/>
            <person name="Magnuson J."/>
            <person name="Mondo S."/>
            <person name="Nolan M."/>
            <person name="Ohm R."/>
            <person name="Pangilinan J."/>
            <person name="Park H.-J."/>
            <person name="Ramirez L."/>
            <person name="Alfaro M."/>
            <person name="Sun H."/>
            <person name="Tritt A."/>
            <person name="Yoshinaga Y."/>
            <person name="Zwiers L.-H."/>
            <person name="Turgeon B."/>
            <person name="Goodwin S."/>
            <person name="Spatafora J."/>
            <person name="Crous P."/>
            <person name="Grigoriev I."/>
        </authorList>
    </citation>
    <scope>NUCLEOTIDE SEQUENCE</scope>
    <source>
        <strain evidence="2">HMLAC05119</strain>
    </source>
</reference>
<keyword evidence="3" id="KW-1185">Reference proteome</keyword>
<name>A0A6A5QDH1_AMPQU</name>
<dbReference type="AlphaFoldDB" id="A0A6A5QDH1"/>
<dbReference type="EMBL" id="ML979139">
    <property type="protein sequence ID" value="KAF1912928.1"/>
    <property type="molecule type" value="Genomic_DNA"/>
</dbReference>
<evidence type="ECO:0000313" key="3">
    <source>
        <dbReference type="Proteomes" id="UP000800096"/>
    </source>
</evidence>
<evidence type="ECO:0000313" key="2">
    <source>
        <dbReference type="EMBL" id="KAF1912928.1"/>
    </source>
</evidence>
<dbReference type="Proteomes" id="UP000800096">
    <property type="component" value="Unassembled WGS sequence"/>
</dbReference>
<organism evidence="2 3">
    <name type="scientific">Ampelomyces quisqualis</name>
    <name type="common">Powdery mildew agent</name>
    <dbReference type="NCBI Taxonomy" id="50730"/>
    <lineage>
        <taxon>Eukaryota</taxon>
        <taxon>Fungi</taxon>
        <taxon>Dikarya</taxon>
        <taxon>Ascomycota</taxon>
        <taxon>Pezizomycotina</taxon>
        <taxon>Dothideomycetes</taxon>
        <taxon>Pleosporomycetidae</taxon>
        <taxon>Pleosporales</taxon>
        <taxon>Pleosporineae</taxon>
        <taxon>Phaeosphaeriaceae</taxon>
        <taxon>Ampelomyces</taxon>
    </lineage>
</organism>
<accession>A0A6A5QDH1</accession>
<feature type="compositionally biased region" description="Polar residues" evidence="1">
    <location>
        <begin position="135"/>
        <end position="157"/>
    </location>
</feature>